<feature type="transmembrane region" description="Helical" evidence="2">
    <location>
        <begin position="33"/>
        <end position="57"/>
    </location>
</feature>
<dbReference type="EMBL" id="BPQH01000002">
    <property type="protein sequence ID" value="GJD48216.1"/>
    <property type="molecule type" value="Genomic_DNA"/>
</dbReference>
<name>A0ABQ4QU61_9HYPH</name>
<gene>
    <name evidence="3" type="ORF">OPKNFCMD_0932</name>
</gene>
<reference evidence="3" key="2">
    <citation type="submission" date="2021-08" db="EMBL/GenBank/DDBJ databases">
        <authorList>
            <person name="Tani A."/>
            <person name="Ola A."/>
            <person name="Ogura Y."/>
            <person name="Katsura K."/>
            <person name="Hayashi T."/>
        </authorList>
    </citation>
    <scope>NUCLEOTIDE SEQUENCE</scope>
    <source>
        <strain evidence="3">KCTC 52305</strain>
    </source>
</reference>
<evidence type="ECO:0000313" key="3">
    <source>
        <dbReference type="EMBL" id="GJD48216.1"/>
    </source>
</evidence>
<evidence type="ECO:0000313" key="4">
    <source>
        <dbReference type="Proteomes" id="UP001055167"/>
    </source>
</evidence>
<evidence type="ECO:0000256" key="2">
    <source>
        <dbReference type="SAM" id="Phobius"/>
    </source>
</evidence>
<protein>
    <recommendedName>
        <fullName evidence="5">DUF308 domain-containing protein</fullName>
    </recommendedName>
</protein>
<organism evidence="3 4">
    <name type="scientific">Methylobacterium crusticola</name>
    <dbReference type="NCBI Taxonomy" id="1697972"/>
    <lineage>
        <taxon>Bacteria</taxon>
        <taxon>Pseudomonadati</taxon>
        <taxon>Pseudomonadota</taxon>
        <taxon>Alphaproteobacteria</taxon>
        <taxon>Hyphomicrobiales</taxon>
        <taxon>Methylobacteriaceae</taxon>
        <taxon>Methylobacterium</taxon>
    </lineage>
</organism>
<keyword evidence="2" id="KW-0812">Transmembrane</keyword>
<keyword evidence="4" id="KW-1185">Reference proteome</keyword>
<keyword evidence="2" id="KW-0472">Membrane</keyword>
<dbReference type="RefSeq" id="WP_238312872.1">
    <property type="nucleotide sequence ID" value="NZ_BPQH01000002.1"/>
</dbReference>
<sequence>MIVALFVLALAMLLGGLAALLQGIPFVRLEIGWTMVIAGTVAASGGAVLLGLTAVVARLGRIERVLAAAGAGARGGRSEPALPGLPAAPPRMPDPISASPAVPAHTLPETAALAVPPVAAALAGAGLAPGELRPTRAPEPEGADEPGPHAPGAEPARVEPAHAAHVHAEHAHAEHVRAEGPQTAPAPPAPPGPADSHEASAPLEAISGPRDFDPHLPPADRASHAGEAPPAEPGSEAAGPAEPAGHEGEGEPATVVGTYASGGNTYAMYSDGTIEAETPAGRFRFQSIEDFKAFIAAGGEGGEPLRSGAA</sequence>
<feature type="compositionally biased region" description="Pro residues" evidence="1">
    <location>
        <begin position="184"/>
        <end position="193"/>
    </location>
</feature>
<proteinExistence type="predicted"/>
<feature type="compositionally biased region" description="Basic and acidic residues" evidence="1">
    <location>
        <begin position="156"/>
        <end position="178"/>
    </location>
</feature>
<accession>A0ABQ4QU61</accession>
<evidence type="ECO:0000256" key="1">
    <source>
        <dbReference type="SAM" id="MobiDB-lite"/>
    </source>
</evidence>
<dbReference type="Proteomes" id="UP001055167">
    <property type="component" value="Unassembled WGS sequence"/>
</dbReference>
<feature type="compositionally biased region" description="Low complexity" evidence="1">
    <location>
        <begin position="225"/>
        <end position="243"/>
    </location>
</feature>
<reference evidence="3" key="1">
    <citation type="journal article" date="2021" name="Front. Microbiol.">
        <title>Comprehensive Comparative Genomics and Phenotyping of Methylobacterium Species.</title>
        <authorList>
            <person name="Alessa O."/>
            <person name="Ogura Y."/>
            <person name="Fujitani Y."/>
            <person name="Takami H."/>
            <person name="Hayashi T."/>
            <person name="Sahin N."/>
            <person name="Tani A."/>
        </authorList>
    </citation>
    <scope>NUCLEOTIDE SEQUENCE</scope>
    <source>
        <strain evidence="3">KCTC 52305</strain>
    </source>
</reference>
<feature type="region of interest" description="Disordered" evidence="1">
    <location>
        <begin position="129"/>
        <end position="258"/>
    </location>
</feature>
<comment type="caution">
    <text evidence="3">The sequence shown here is derived from an EMBL/GenBank/DDBJ whole genome shotgun (WGS) entry which is preliminary data.</text>
</comment>
<feature type="region of interest" description="Disordered" evidence="1">
    <location>
        <begin position="73"/>
        <end position="102"/>
    </location>
</feature>
<keyword evidence="2" id="KW-1133">Transmembrane helix</keyword>
<evidence type="ECO:0008006" key="5">
    <source>
        <dbReference type="Google" id="ProtNLM"/>
    </source>
</evidence>